<dbReference type="EMBL" id="MT142512">
    <property type="protein sequence ID" value="QJA83531.1"/>
    <property type="molecule type" value="Genomic_DNA"/>
</dbReference>
<sequence>MSPWNGANVIPQRIEGVQSDYYLCITIDSNIPIVLQYIFDEDRFTLHGDDTQHIKSWMVIP</sequence>
<reference evidence="1" key="1">
    <citation type="submission" date="2020-03" db="EMBL/GenBank/DDBJ databases">
        <title>The deep terrestrial virosphere.</title>
        <authorList>
            <person name="Holmfeldt K."/>
            <person name="Nilsson E."/>
            <person name="Simone D."/>
            <person name="Lopez-Fernandez M."/>
            <person name="Wu X."/>
            <person name="de Brujin I."/>
            <person name="Lundin D."/>
            <person name="Andersson A."/>
            <person name="Bertilsson S."/>
            <person name="Dopson M."/>
        </authorList>
    </citation>
    <scope>NUCLEOTIDE SEQUENCE</scope>
    <source>
        <strain evidence="3">MM415A00275</strain>
        <strain evidence="1">MM415B00324</strain>
        <strain evidence="2">TM448A04054</strain>
        <strain evidence="4">TM448B06464</strain>
    </source>
</reference>
<evidence type="ECO:0000313" key="2">
    <source>
        <dbReference type="EMBL" id="QJA53828.1"/>
    </source>
</evidence>
<dbReference type="EMBL" id="MT145155">
    <property type="protein sequence ID" value="QJI04172.1"/>
    <property type="molecule type" value="Genomic_DNA"/>
</dbReference>
<organism evidence="1">
    <name type="scientific">viral metagenome</name>
    <dbReference type="NCBI Taxonomy" id="1070528"/>
    <lineage>
        <taxon>unclassified sequences</taxon>
        <taxon>metagenomes</taxon>
        <taxon>organismal metagenomes</taxon>
    </lineage>
</organism>
<dbReference type="AlphaFoldDB" id="A0A6H1Z6J4"/>
<dbReference type="EMBL" id="MT144454">
    <property type="protein sequence ID" value="QJA53828.1"/>
    <property type="molecule type" value="Genomic_DNA"/>
</dbReference>
<evidence type="ECO:0000313" key="3">
    <source>
        <dbReference type="EMBL" id="QJA83531.1"/>
    </source>
</evidence>
<gene>
    <name evidence="3" type="ORF">MM415A00275_0036</name>
    <name evidence="1" type="ORF">MM415B00324_0014</name>
    <name evidence="2" type="ORF">TM448A04054_0012</name>
    <name evidence="4" type="ORF">TM448B06464_0005</name>
</gene>
<dbReference type="EMBL" id="MT141562">
    <property type="protein sequence ID" value="QJA43184.1"/>
    <property type="molecule type" value="Genomic_DNA"/>
</dbReference>
<name>A0A6H1Z6J4_9ZZZZ</name>
<accession>A0A6H1Z6J4</accession>
<proteinExistence type="predicted"/>
<evidence type="ECO:0000313" key="1">
    <source>
        <dbReference type="EMBL" id="QJA43184.1"/>
    </source>
</evidence>
<protein>
    <submittedName>
        <fullName evidence="1">Uncharacterized protein</fullName>
    </submittedName>
</protein>
<evidence type="ECO:0000313" key="4">
    <source>
        <dbReference type="EMBL" id="QJI04172.1"/>
    </source>
</evidence>